<dbReference type="Pfam" id="PF02545">
    <property type="entry name" value="Maf"/>
    <property type="match status" value="1"/>
</dbReference>
<dbReference type="PANTHER" id="PTHR43213:SF5">
    <property type="entry name" value="BIFUNCTIONAL DTTP_UTP PYROPHOSPHATASE_METHYLTRANSFERASE PROTEIN-RELATED"/>
    <property type="match status" value="1"/>
</dbReference>
<feature type="non-terminal residue" evidence="3">
    <location>
        <position position="157"/>
    </location>
</feature>
<organism evidence="3">
    <name type="scientific">marine metagenome</name>
    <dbReference type="NCBI Taxonomy" id="408172"/>
    <lineage>
        <taxon>unclassified sequences</taxon>
        <taxon>metagenomes</taxon>
        <taxon>ecological metagenomes</taxon>
    </lineage>
</organism>
<dbReference type="Gene3D" id="3.90.950.10">
    <property type="match status" value="1"/>
</dbReference>
<dbReference type="SUPFAM" id="SSF52972">
    <property type="entry name" value="ITPase-like"/>
    <property type="match status" value="1"/>
</dbReference>
<gene>
    <name evidence="3" type="ORF">METZ01_LOCUS649</name>
</gene>
<name>A0A381MZV9_9ZZZZ</name>
<proteinExistence type="predicted"/>
<accession>A0A381MZV9</accession>
<comment type="cofactor">
    <cofactor evidence="1">
        <name>a divalent metal cation</name>
        <dbReference type="ChEBI" id="CHEBI:60240"/>
    </cofactor>
</comment>
<sequence>MKIILASSSPSRRKILKNAGIDFLVKKPLITESREKKKYKGPQKRLALYLAEKKALSIKSQKDTIVIGADQVLFFQGKIFDKPRSINEAKKHLSLLSGRTHSLVCGTVITKNDRIVWKHTEECKMMMHKLEKNYLDQYLKLTGKKVLRSVGAYTIEG</sequence>
<dbReference type="EMBL" id="UINC01000034">
    <property type="protein sequence ID" value="SUZ47795.1"/>
    <property type="molecule type" value="Genomic_DNA"/>
</dbReference>
<evidence type="ECO:0000313" key="3">
    <source>
        <dbReference type="EMBL" id="SUZ47795.1"/>
    </source>
</evidence>
<dbReference type="AlphaFoldDB" id="A0A381MZV9"/>
<protein>
    <recommendedName>
        <fullName evidence="4">Septum formation protein Maf</fullName>
    </recommendedName>
</protein>
<dbReference type="PANTHER" id="PTHR43213">
    <property type="entry name" value="BIFUNCTIONAL DTTP/UTP PYROPHOSPHATASE/METHYLTRANSFERASE PROTEIN-RELATED"/>
    <property type="match status" value="1"/>
</dbReference>
<evidence type="ECO:0000256" key="2">
    <source>
        <dbReference type="ARBA" id="ARBA00022801"/>
    </source>
</evidence>
<dbReference type="GO" id="GO:0047429">
    <property type="term" value="F:nucleoside triphosphate diphosphatase activity"/>
    <property type="evidence" value="ECO:0007669"/>
    <property type="project" value="InterPro"/>
</dbReference>
<keyword evidence="2" id="KW-0378">Hydrolase</keyword>
<evidence type="ECO:0000256" key="1">
    <source>
        <dbReference type="ARBA" id="ARBA00001968"/>
    </source>
</evidence>
<dbReference type="InterPro" id="IPR003697">
    <property type="entry name" value="Maf-like"/>
</dbReference>
<evidence type="ECO:0008006" key="4">
    <source>
        <dbReference type="Google" id="ProtNLM"/>
    </source>
</evidence>
<reference evidence="3" key="1">
    <citation type="submission" date="2018-05" db="EMBL/GenBank/DDBJ databases">
        <authorList>
            <person name="Lanie J.A."/>
            <person name="Ng W.-L."/>
            <person name="Kazmierczak K.M."/>
            <person name="Andrzejewski T.M."/>
            <person name="Davidsen T.M."/>
            <person name="Wayne K.J."/>
            <person name="Tettelin H."/>
            <person name="Glass J.I."/>
            <person name="Rusch D."/>
            <person name="Podicherti R."/>
            <person name="Tsui H.-C.T."/>
            <person name="Winkler M.E."/>
        </authorList>
    </citation>
    <scope>NUCLEOTIDE SEQUENCE</scope>
</reference>
<dbReference type="PIRSF" id="PIRSF006305">
    <property type="entry name" value="Maf"/>
    <property type="match status" value="1"/>
</dbReference>
<dbReference type="InterPro" id="IPR029001">
    <property type="entry name" value="ITPase-like_fam"/>
</dbReference>